<keyword evidence="6" id="KW-1185">Reference proteome</keyword>
<gene>
    <name evidence="5" type="ORF">EC973_006119</name>
</gene>
<dbReference type="Pfam" id="PF00627">
    <property type="entry name" value="UBA"/>
    <property type="match status" value="1"/>
</dbReference>
<accession>A0A8H7EUN1</accession>
<dbReference type="SUPFAM" id="SSF47473">
    <property type="entry name" value="EF-hand"/>
    <property type="match status" value="2"/>
</dbReference>
<dbReference type="OrthoDB" id="524326at2759"/>
<dbReference type="SMART" id="SM00165">
    <property type="entry name" value="UBA"/>
    <property type="match status" value="1"/>
</dbReference>
<dbReference type="PANTHER" id="PTHR11216:SF170">
    <property type="entry name" value="DYNAMIN ASSOCIATED PROTEIN 160, ISOFORM D"/>
    <property type="match status" value="1"/>
</dbReference>
<dbReference type="Proteomes" id="UP000605846">
    <property type="component" value="Unassembled WGS sequence"/>
</dbReference>
<dbReference type="InterPro" id="IPR002048">
    <property type="entry name" value="EF_hand_dom"/>
</dbReference>
<dbReference type="AlphaFoldDB" id="A0A8H7EUN1"/>
<comment type="caution">
    <text evidence="5">The sequence shown here is derived from an EMBL/GenBank/DDBJ whole genome shotgun (WGS) entry which is preliminary data.</text>
</comment>
<dbReference type="GO" id="GO:0016197">
    <property type="term" value="P:endosomal transport"/>
    <property type="evidence" value="ECO:0007669"/>
    <property type="project" value="TreeGrafter"/>
</dbReference>
<reference evidence="5" key="1">
    <citation type="submission" date="2020-01" db="EMBL/GenBank/DDBJ databases">
        <title>Genome Sequencing of Three Apophysomyces-Like Fungal Strains Confirms a Novel Fungal Genus in the Mucoromycota with divergent Burkholderia-like Endosymbiotic Bacteria.</title>
        <authorList>
            <person name="Stajich J.E."/>
            <person name="Macias A.M."/>
            <person name="Carter-House D."/>
            <person name="Lovett B."/>
            <person name="Kasson L.R."/>
            <person name="Berry K."/>
            <person name="Grigoriev I."/>
            <person name="Chang Y."/>
            <person name="Spatafora J."/>
            <person name="Kasson M.T."/>
        </authorList>
    </citation>
    <scope>NUCLEOTIDE SEQUENCE</scope>
    <source>
        <strain evidence="5">NRRL A-21654</strain>
    </source>
</reference>
<dbReference type="Gene3D" id="1.10.238.10">
    <property type="entry name" value="EF-hand"/>
    <property type="match status" value="3"/>
</dbReference>
<dbReference type="GO" id="GO:0005886">
    <property type="term" value="C:plasma membrane"/>
    <property type="evidence" value="ECO:0007669"/>
    <property type="project" value="TreeGrafter"/>
</dbReference>
<dbReference type="GO" id="GO:0005737">
    <property type="term" value="C:cytoplasm"/>
    <property type="evidence" value="ECO:0007669"/>
    <property type="project" value="TreeGrafter"/>
</dbReference>
<feature type="compositionally biased region" description="Basic and acidic residues" evidence="1">
    <location>
        <begin position="751"/>
        <end position="765"/>
    </location>
</feature>
<feature type="domain" description="EF-hand" evidence="4">
    <location>
        <begin position="267"/>
        <end position="302"/>
    </location>
</feature>
<dbReference type="CDD" id="cd00052">
    <property type="entry name" value="EH"/>
    <property type="match status" value="2"/>
</dbReference>
<dbReference type="EMBL" id="JABAYA010000037">
    <property type="protein sequence ID" value="KAF7728439.1"/>
    <property type="molecule type" value="Genomic_DNA"/>
</dbReference>
<feature type="region of interest" description="Disordered" evidence="1">
    <location>
        <begin position="887"/>
        <end position="911"/>
    </location>
</feature>
<dbReference type="InterPro" id="IPR011992">
    <property type="entry name" value="EF-hand-dom_pair"/>
</dbReference>
<feature type="domain" description="UBA" evidence="2">
    <location>
        <begin position="903"/>
        <end position="947"/>
    </location>
</feature>
<feature type="region of interest" description="Disordered" evidence="1">
    <location>
        <begin position="817"/>
        <end position="870"/>
    </location>
</feature>
<protein>
    <submittedName>
        <fullName evidence="5">Uncharacterized protein</fullName>
    </submittedName>
</protein>
<feature type="domain" description="EH" evidence="3">
    <location>
        <begin position="75"/>
        <end position="165"/>
    </location>
</feature>
<evidence type="ECO:0000313" key="6">
    <source>
        <dbReference type="Proteomes" id="UP000605846"/>
    </source>
</evidence>
<dbReference type="Pfam" id="PF12763">
    <property type="entry name" value="EH"/>
    <property type="match status" value="2"/>
</dbReference>
<evidence type="ECO:0000259" key="3">
    <source>
        <dbReference type="PROSITE" id="PS50031"/>
    </source>
</evidence>
<dbReference type="PROSITE" id="PS50031">
    <property type="entry name" value="EH"/>
    <property type="match status" value="3"/>
</dbReference>
<feature type="compositionally biased region" description="Polar residues" evidence="1">
    <location>
        <begin position="821"/>
        <end position="831"/>
    </location>
</feature>
<dbReference type="InterPro" id="IPR015940">
    <property type="entry name" value="UBA"/>
</dbReference>
<dbReference type="GO" id="GO:0006897">
    <property type="term" value="P:endocytosis"/>
    <property type="evidence" value="ECO:0007669"/>
    <property type="project" value="TreeGrafter"/>
</dbReference>
<evidence type="ECO:0000259" key="2">
    <source>
        <dbReference type="PROSITE" id="PS50030"/>
    </source>
</evidence>
<feature type="compositionally biased region" description="Basic and acidic residues" evidence="1">
    <location>
        <begin position="898"/>
        <end position="911"/>
    </location>
</feature>
<proteinExistence type="predicted"/>
<evidence type="ECO:0000313" key="5">
    <source>
        <dbReference type="EMBL" id="KAF7728439.1"/>
    </source>
</evidence>
<dbReference type="PROSITE" id="PS50222">
    <property type="entry name" value="EF_HAND_2"/>
    <property type="match status" value="1"/>
</dbReference>
<evidence type="ECO:0000256" key="1">
    <source>
        <dbReference type="SAM" id="MobiDB-lite"/>
    </source>
</evidence>
<feature type="compositionally biased region" description="Basic and acidic residues" evidence="1">
    <location>
        <begin position="859"/>
        <end position="870"/>
    </location>
</feature>
<dbReference type="Gene3D" id="1.10.8.10">
    <property type="entry name" value="DNA helicase RuvA subunit, C-terminal domain"/>
    <property type="match status" value="1"/>
</dbReference>
<feature type="compositionally biased region" description="Polar residues" evidence="1">
    <location>
        <begin position="693"/>
        <end position="704"/>
    </location>
</feature>
<evidence type="ECO:0000259" key="4">
    <source>
        <dbReference type="PROSITE" id="PS50222"/>
    </source>
</evidence>
<dbReference type="InterPro" id="IPR000261">
    <property type="entry name" value="EH_dom"/>
</dbReference>
<name>A0A8H7EUN1_9FUNG</name>
<dbReference type="SUPFAM" id="SSF46934">
    <property type="entry name" value="UBA-like"/>
    <property type="match status" value="1"/>
</dbReference>
<dbReference type="SMART" id="SM00027">
    <property type="entry name" value="EH"/>
    <property type="match status" value="2"/>
</dbReference>
<feature type="compositionally biased region" description="Low complexity" evidence="1">
    <location>
        <begin position="610"/>
        <end position="623"/>
    </location>
</feature>
<dbReference type="PROSITE" id="PS50030">
    <property type="entry name" value="UBA"/>
    <property type="match status" value="1"/>
</dbReference>
<feature type="domain" description="EH" evidence="3">
    <location>
        <begin position="234"/>
        <end position="323"/>
    </location>
</feature>
<dbReference type="PANTHER" id="PTHR11216">
    <property type="entry name" value="EH DOMAIN"/>
    <property type="match status" value="1"/>
</dbReference>
<feature type="compositionally biased region" description="Basic and acidic residues" evidence="1">
    <location>
        <begin position="524"/>
        <end position="548"/>
    </location>
</feature>
<organism evidence="5 6">
    <name type="scientific">Apophysomyces ossiformis</name>
    <dbReference type="NCBI Taxonomy" id="679940"/>
    <lineage>
        <taxon>Eukaryota</taxon>
        <taxon>Fungi</taxon>
        <taxon>Fungi incertae sedis</taxon>
        <taxon>Mucoromycota</taxon>
        <taxon>Mucoromycotina</taxon>
        <taxon>Mucoromycetes</taxon>
        <taxon>Mucorales</taxon>
        <taxon>Mucorineae</taxon>
        <taxon>Mucoraceae</taxon>
        <taxon>Apophysomyces</taxon>
    </lineage>
</organism>
<feature type="domain" description="EH" evidence="3">
    <location>
        <begin position="1"/>
        <end position="46"/>
    </location>
</feature>
<dbReference type="InterPro" id="IPR009060">
    <property type="entry name" value="UBA-like_sf"/>
</dbReference>
<dbReference type="GO" id="GO:0005509">
    <property type="term" value="F:calcium ion binding"/>
    <property type="evidence" value="ECO:0007669"/>
    <property type="project" value="InterPro"/>
</dbReference>
<feature type="region of interest" description="Disordered" evidence="1">
    <location>
        <begin position="517"/>
        <end position="795"/>
    </location>
</feature>
<sequence>MQIWETADRENLGYLTPETFSIALKLIACAQHGQDAVDPILATSVPLPQFEGIRLDASSPVMQRNTMADTIKPAEREKYIAIFRANNPVNGVIEGDAARNILLKSKLPAKTLGDIWNLADVRKSGNLNQTEFIIAMHYVAKLMERSLTTLPPQLPPHVYAAAAGNVQSPVLRQMSTDRLVASPIQSFAATPRQMNNMVATPPQRAQAIDSLGNMAFSSAATAKEPRQWDVTAQEKAQYDVFFDKIDMRRVGFIQGREAVEFFKNSRLPDADLAQVWDLADTQQCGRLTRDEFAVAMHLIHKRLRGEPLPQTLSSTLIPPSPRVPFMGSPAAGPAILQREPTVAQSPSTHRANDVDLLGDFGNNEQLTKETNEVNQLHNQIASLKQATLDIKEQKVTVEQSLEQLARQKEELQAQTVQARMAHEAESKALVELQEVLRAEEPIWNQLRLEHEAAQQQLTETQNEITQLKQTLEEGRLESERSRRRVHEIQEETAQLTAELERLRAQVKQQDMMVNINRRQVTASEQDREQAKRDLADFKVEQNLDVKETDETETTSPQEEKTSSSPFDMVFSPAAAPAALPKVDSGSPFDAFRNLKSSDDGTESPFDVAFETPSETPVPESSPSFAFDDIFSPRMTEAEANAIQDKKKDESLSDFDAVFGDLAAAKPEEEEPPKEPIETINNEPLGSPDAAKASTMSAGSNNGSNGAPVRSARVAPPPPPPQSRHHRSASETQGNSTLATKKPRAPPPPRSVLKEEEKNEEKKDVIDEAPSIPPTEETNKPSEEDEFDAEFASGPLTEAKVVTDGFADFDAVFDDPKREIKPSSTTWPNQFSGFDFPPSASAKGEDEWDSIFGGSTTATKEGDSKQTEKTEPVGFEDAFSSFISGEAAPAAATVQGNEKTSKGPSEEKGTEEKIDELVKMGFDAQAAKEALERYDKDLEKATNFLLDQSSK</sequence>